<dbReference type="Gene3D" id="2.40.320.10">
    <property type="entry name" value="Hypothetical Protein Pfu-838710-001"/>
    <property type="match status" value="1"/>
</dbReference>
<name>A0A7X1FUP4_9SPHN</name>
<protein>
    <submittedName>
        <fullName evidence="3">CHAD domain-containing protein</fullName>
    </submittedName>
</protein>
<dbReference type="PANTHER" id="PTHR39339:SF1">
    <property type="entry name" value="CHAD DOMAIN-CONTAINING PROTEIN"/>
    <property type="match status" value="1"/>
</dbReference>
<dbReference type="Proteomes" id="UP000566813">
    <property type="component" value="Unassembled WGS sequence"/>
</dbReference>
<feature type="domain" description="CYTH" evidence="1">
    <location>
        <begin position="4"/>
        <end position="199"/>
    </location>
</feature>
<dbReference type="InterPro" id="IPR038186">
    <property type="entry name" value="CHAD_dom_sf"/>
</dbReference>
<dbReference type="Pfam" id="PF05235">
    <property type="entry name" value="CHAD"/>
    <property type="match status" value="1"/>
</dbReference>
<reference evidence="3 4" key="1">
    <citation type="submission" date="2020-08" db="EMBL/GenBank/DDBJ databases">
        <title>The genome sequence of type strain Novosphingobium flavum NBRC 111647.</title>
        <authorList>
            <person name="Liu Y."/>
        </authorList>
    </citation>
    <scope>NUCLEOTIDE SEQUENCE [LARGE SCALE GENOMIC DNA]</scope>
    <source>
        <strain evidence="3 4">NBRC 111647</strain>
    </source>
</reference>
<dbReference type="InterPro" id="IPR033469">
    <property type="entry name" value="CYTH-like_dom_sf"/>
</dbReference>
<dbReference type="PROSITE" id="PS51708">
    <property type="entry name" value="CHAD"/>
    <property type="match status" value="1"/>
</dbReference>
<evidence type="ECO:0000259" key="2">
    <source>
        <dbReference type="PROSITE" id="PS51708"/>
    </source>
</evidence>
<dbReference type="SMART" id="SM00880">
    <property type="entry name" value="CHAD"/>
    <property type="match status" value="1"/>
</dbReference>
<dbReference type="InterPro" id="IPR007899">
    <property type="entry name" value="CHAD_dom"/>
</dbReference>
<dbReference type="RefSeq" id="WP_185665605.1">
    <property type="nucleotide sequence ID" value="NZ_JACLAW010000017.1"/>
</dbReference>
<evidence type="ECO:0000313" key="3">
    <source>
        <dbReference type="EMBL" id="MBC2667310.1"/>
    </source>
</evidence>
<dbReference type="AlphaFoldDB" id="A0A7X1FUP4"/>
<dbReference type="SUPFAM" id="SSF55154">
    <property type="entry name" value="CYTH-like phosphatases"/>
    <property type="match status" value="1"/>
</dbReference>
<evidence type="ECO:0000259" key="1">
    <source>
        <dbReference type="PROSITE" id="PS51707"/>
    </source>
</evidence>
<accession>A0A7X1FUP4</accession>
<sequence length="508" mass="55173">MRRNTEIEVKLVASAAMLDRLRGDPHLAGPEQSRLLRSTYFDTVSSRLGRGGAGLRIRELAGGEREQTLKLSPSGALQRREWTTAIAGGEPDPARFPGPARAALLRMMGGAALQEFAVNEIQRTSRVVRFGGSRIEVAFDVGQIRAGERQSAVCELELELIKGQPADLFGLAMALPLGPGLRWSVVSKAEQSHLLAFDLEPLAGHAGRPPLSLQMDAAAGFRAVAWSCLDHLLANQEVVLATGDKEAVHQCRVAVRRLRAAFSLFRAITADQTRPILRAELTAAAKSLGQVRNIDVLLERIAEAGAGDAPPSPELVAHLTKRRTEALDRVRTMLVAEAFQRLLLHLAAWIERGEWALRGAGAGDHGSVGDHLAGVIAARRRKLRKTSAGLRDLSDEQLHRLRKRAKTLRYAADFAAALHCGKRADRPRQDFARALAKAQDALGRIQDLAAARAMDAELFQGTEPVAAAGLAEELKRVIRGAGPGRKGQLRTAARSFEAAWRAPKWWRG</sequence>
<evidence type="ECO:0000313" key="4">
    <source>
        <dbReference type="Proteomes" id="UP000566813"/>
    </source>
</evidence>
<feature type="domain" description="CHAD" evidence="2">
    <location>
        <begin position="214"/>
        <end position="501"/>
    </location>
</feature>
<dbReference type="CDD" id="cd07756">
    <property type="entry name" value="CYTH-like_Pase_CHAD"/>
    <property type="match status" value="1"/>
</dbReference>
<dbReference type="Gene3D" id="1.40.20.10">
    <property type="entry name" value="CHAD domain"/>
    <property type="match status" value="1"/>
</dbReference>
<dbReference type="InterPro" id="IPR023577">
    <property type="entry name" value="CYTH_domain"/>
</dbReference>
<gene>
    <name evidence="3" type="ORF">H7F51_17465</name>
</gene>
<organism evidence="3 4">
    <name type="scientific">Novosphingobium flavum</name>
    <dbReference type="NCBI Taxonomy" id="1778672"/>
    <lineage>
        <taxon>Bacteria</taxon>
        <taxon>Pseudomonadati</taxon>
        <taxon>Pseudomonadota</taxon>
        <taxon>Alphaproteobacteria</taxon>
        <taxon>Sphingomonadales</taxon>
        <taxon>Sphingomonadaceae</taxon>
        <taxon>Novosphingobium</taxon>
    </lineage>
</organism>
<dbReference type="EMBL" id="JACLAW010000017">
    <property type="protein sequence ID" value="MBC2667310.1"/>
    <property type="molecule type" value="Genomic_DNA"/>
</dbReference>
<dbReference type="PANTHER" id="PTHR39339">
    <property type="entry name" value="SLR1444 PROTEIN"/>
    <property type="match status" value="1"/>
</dbReference>
<dbReference type="Pfam" id="PF01928">
    <property type="entry name" value="CYTH"/>
    <property type="match status" value="1"/>
</dbReference>
<dbReference type="PROSITE" id="PS51707">
    <property type="entry name" value="CYTH"/>
    <property type="match status" value="1"/>
</dbReference>
<proteinExistence type="predicted"/>
<keyword evidence="4" id="KW-1185">Reference proteome</keyword>
<dbReference type="SMART" id="SM01118">
    <property type="entry name" value="CYTH"/>
    <property type="match status" value="1"/>
</dbReference>
<comment type="caution">
    <text evidence="3">The sequence shown here is derived from an EMBL/GenBank/DDBJ whole genome shotgun (WGS) entry which is preliminary data.</text>
</comment>